<proteinExistence type="predicted"/>
<evidence type="ECO:0000256" key="1">
    <source>
        <dbReference type="SAM" id="MobiDB-lite"/>
    </source>
</evidence>
<reference evidence="3" key="3">
    <citation type="submission" date="2011-03" db="EMBL/GenBank/DDBJ databases">
        <title>Annotation of Magnaporthe poae ATCC 64411.</title>
        <authorList>
            <person name="Ma L.-J."/>
            <person name="Dead R."/>
            <person name="Young S.K."/>
            <person name="Zeng Q."/>
            <person name="Gargeya S."/>
            <person name="Fitzgerald M."/>
            <person name="Haas B."/>
            <person name="Abouelleil A."/>
            <person name="Alvarado L."/>
            <person name="Arachchi H.M."/>
            <person name="Berlin A."/>
            <person name="Brown A."/>
            <person name="Chapman S.B."/>
            <person name="Chen Z."/>
            <person name="Dunbar C."/>
            <person name="Freedman E."/>
            <person name="Gearin G."/>
            <person name="Gellesch M."/>
            <person name="Goldberg J."/>
            <person name="Griggs A."/>
            <person name="Gujja S."/>
            <person name="Heiman D."/>
            <person name="Howarth C."/>
            <person name="Larson L."/>
            <person name="Lui A."/>
            <person name="MacDonald P.J.P."/>
            <person name="Mehta T."/>
            <person name="Montmayeur A."/>
            <person name="Murphy C."/>
            <person name="Neiman D."/>
            <person name="Pearson M."/>
            <person name="Priest M."/>
            <person name="Roberts A."/>
            <person name="Saif S."/>
            <person name="Shea T."/>
            <person name="Shenoy N."/>
            <person name="Sisk P."/>
            <person name="Stolte C."/>
            <person name="Sykes S."/>
            <person name="Yandava C."/>
            <person name="Wortman J."/>
            <person name="Nusbaum C."/>
            <person name="Birren B."/>
        </authorList>
    </citation>
    <scope>NUCLEOTIDE SEQUENCE</scope>
    <source>
        <strain evidence="3">ATCC 64411</strain>
    </source>
</reference>
<evidence type="ECO:0000313" key="4">
    <source>
        <dbReference type="EnsemblFungi" id="MAPG_09919T0"/>
    </source>
</evidence>
<dbReference type="eggNOG" id="ENOG502SAFQ">
    <property type="taxonomic scope" value="Eukaryota"/>
</dbReference>
<dbReference type="Proteomes" id="UP000011715">
    <property type="component" value="Unassembled WGS sequence"/>
</dbReference>
<organism evidence="4 5">
    <name type="scientific">Magnaporthiopsis poae (strain ATCC 64411 / 73-15)</name>
    <name type="common">Kentucky bluegrass fungus</name>
    <name type="synonym">Magnaporthe poae</name>
    <dbReference type="NCBI Taxonomy" id="644358"/>
    <lineage>
        <taxon>Eukaryota</taxon>
        <taxon>Fungi</taxon>
        <taxon>Dikarya</taxon>
        <taxon>Ascomycota</taxon>
        <taxon>Pezizomycotina</taxon>
        <taxon>Sordariomycetes</taxon>
        <taxon>Sordariomycetidae</taxon>
        <taxon>Magnaporthales</taxon>
        <taxon>Magnaporthaceae</taxon>
        <taxon>Magnaporthiopsis</taxon>
    </lineage>
</organism>
<dbReference type="InterPro" id="IPR019413">
    <property type="entry name" value="Dsc3_ub-like_dom"/>
</dbReference>
<reference evidence="3" key="2">
    <citation type="submission" date="2010-05" db="EMBL/GenBank/DDBJ databases">
        <title>The Genome Sequence of Magnaporthe poae strain ATCC 64411.</title>
        <authorList>
            <consortium name="The Broad Institute Genome Sequencing Platform"/>
            <consortium name="Broad Institute Genome Sequencing Center for Infectious Disease"/>
            <person name="Ma L.-J."/>
            <person name="Dead R."/>
            <person name="Young S."/>
            <person name="Zeng Q."/>
            <person name="Koehrsen M."/>
            <person name="Alvarado L."/>
            <person name="Berlin A."/>
            <person name="Chapman S.B."/>
            <person name="Chen Z."/>
            <person name="Freedman E."/>
            <person name="Gellesch M."/>
            <person name="Goldberg J."/>
            <person name="Griggs A."/>
            <person name="Gujja S."/>
            <person name="Heilman E.R."/>
            <person name="Heiman D."/>
            <person name="Hepburn T."/>
            <person name="Howarth C."/>
            <person name="Jen D."/>
            <person name="Larson L."/>
            <person name="Mehta T."/>
            <person name="Neiman D."/>
            <person name="Pearson M."/>
            <person name="Roberts A."/>
            <person name="Saif S."/>
            <person name="Shea T."/>
            <person name="Shenoy N."/>
            <person name="Sisk P."/>
            <person name="Stolte C."/>
            <person name="Sykes S."/>
            <person name="Walk T."/>
            <person name="White J."/>
            <person name="Yandava C."/>
            <person name="Haas B."/>
            <person name="Nusbaum C."/>
            <person name="Birren B."/>
        </authorList>
    </citation>
    <scope>NUCLEOTIDE SEQUENCE</scope>
    <source>
        <strain evidence="3">ATCC 64411</strain>
    </source>
</reference>
<dbReference type="Pfam" id="PF10302">
    <property type="entry name" value="Dsc3_N"/>
    <property type="match status" value="1"/>
</dbReference>
<evidence type="ECO:0000259" key="2">
    <source>
        <dbReference type="Pfam" id="PF10302"/>
    </source>
</evidence>
<protein>
    <recommendedName>
        <fullName evidence="2">DSC E3 ubiquitin ligase complex subunit 3 ubiquitin-like domain-containing protein</fullName>
    </recommendedName>
</protein>
<feature type="domain" description="DSC E3 ubiquitin ligase complex subunit 3 ubiquitin-like" evidence="2">
    <location>
        <begin position="32"/>
        <end position="87"/>
    </location>
</feature>
<reference evidence="4" key="4">
    <citation type="journal article" date="2015" name="G3 (Bethesda)">
        <title>Genome sequences of three phytopathogenic species of the Magnaporthaceae family of fungi.</title>
        <authorList>
            <person name="Okagaki L.H."/>
            <person name="Nunes C.C."/>
            <person name="Sailsbery J."/>
            <person name="Clay B."/>
            <person name="Brown D."/>
            <person name="John T."/>
            <person name="Oh Y."/>
            <person name="Young N."/>
            <person name="Fitzgerald M."/>
            <person name="Haas B.J."/>
            <person name="Zeng Q."/>
            <person name="Young S."/>
            <person name="Adiconis X."/>
            <person name="Fan L."/>
            <person name="Levin J.Z."/>
            <person name="Mitchell T.K."/>
            <person name="Okubara P.A."/>
            <person name="Farman M.L."/>
            <person name="Kohn L.M."/>
            <person name="Birren B."/>
            <person name="Ma L.-J."/>
            <person name="Dean R.A."/>
        </authorList>
    </citation>
    <scope>NUCLEOTIDE SEQUENCE</scope>
    <source>
        <strain evidence="4">ATCC 64411 / 73-15</strain>
    </source>
</reference>
<reference evidence="4" key="5">
    <citation type="submission" date="2015-06" db="UniProtKB">
        <authorList>
            <consortium name="EnsemblFungi"/>
        </authorList>
    </citation>
    <scope>IDENTIFICATION</scope>
    <source>
        <strain evidence="4">ATCC 64411</strain>
    </source>
</reference>
<reference evidence="5" key="1">
    <citation type="submission" date="2010-05" db="EMBL/GenBank/DDBJ databases">
        <title>The genome sequence of Magnaporthe poae strain ATCC 64411.</title>
        <authorList>
            <person name="Ma L.-J."/>
            <person name="Dead R."/>
            <person name="Young S."/>
            <person name="Zeng Q."/>
            <person name="Koehrsen M."/>
            <person name="Alvarado L."/>
            <person name="Berlin A."/>
            <person name="Chapman S.B."/>
            <person name="Chen Z."/>
            <person name="Freedman E."/>
            <person name="Gellesch M."/>
            <person name="Goldberg J."/>
            <person name="Griggs A."/>
            <person name="Gujja S."/>
            <person name="Heilman E.R."/>
            <person name="Heiman D."/>
            <person name="Hepburn T."/>
            <person name="Howarth C."/>
            <person name="Jen D."/>
            <person name="Larson L."/>
            <person name="Mehta T."/>
            <person name="Neiman D."/>
            <person name="Pearson M."/>
            <person name="Roberts A."/>
            <person name="Saif S."/>
            <person name="Shea T."/>
            <person name="Shenoy N."/>
            <person name="Sisk P."/>
            <person name="Stolte C."/>
            <person name="Sykes S."/>
            <person name="Walk T."/>
            <person name="White J."/>
            <person name="Yandava C."/>
            <person name="Haas B."/>
            <person name="Nusbaum C."/>
            <person name="Birren B."/>
        </authorList>
    </citation>
    <scope>NUCLEOTIDE SEQUENCE [LARGE SCALE GENOMIC DNA]</scope>
    <source>
        <strain evidence="5">ATCC 64411 / 73-15</strain>
    </source>
</reference>
<dbReference type="EMBL" id="ADBL01002552">
    <property type="status" value="NOT_ANNOTATED_CDS"/>
    <property type="molecule type" value="Genomic_DNA"/>
</dbReference>
<keyword evidence="5" id="KW-1185">Reference proteome</keyword>
<name>A0A0C4EB73_MAGP6</name>
<dbReference type="EnsemblFungi" id="MAPG_09919T0">
    <property type="protein sequence ID" value="MAPG_09919T0"/>
    <property type="gene ID" value="MAPG_09919"/>
</dbReference>
<dbReference type="InterPro" id="IPR029071">
    <property type="entry name" value="Ubiquitin-like_domsf"/>
</dbReference>
<feature type="compositionally biased region" description="Basic residues" evidence="1">
    <location>
        <begin position="140"/>
        <end position="150"/>
    </location>
</feature>
<dbReference type="EMBL" id="GL876977">
    <property type="protein sequence ID" value="KLU91399.1"/>
    <property type="molecule type" value="Genomic_DNA"/>
</dbReference>
<feature type="compositionally biased region" description="Polar residues" evidence="1">
    <location>
        <begin position="109"/>
        <end position="122"/>
    </location>
</feature>
<dbReference type="CDD" id="cd17039">
    <property type="entry name" value="Ubl_ubiquitin_like"/>
    <property type="match status" value="1"/>
</dbReference>
<evidence type="ECO:0000313" key="5">
    <source>
        <dbReference type="Proteomes" id="UP000011715"/>
    </source>
</evidence>
<feature type="region of interest" description="Disordered" evidence="1">
    <location>
        <begin position="107"/>
        <end position="165"/>
    </location>
</feature>
<accession>A0A0C4EB73</accession>
<gene>
    <name evidence="3" type="ORF">MAPG_09919</name>
</gene>
<evidence type="ECO:0000313" key="3">
    <source>
        <dbReference type="EMBL" id="KLU91399.1"/>
    </source>
</evidence>
<dbReference type="Gene3D" id="3.10.20.90">
    <property type="entry name" value="Phosphatidylinositol 3-kinase Catalytic Subunit, Chain A, domain 1"/>
    <property type="match status" value="1"/>
</dbReference>
<dbReference type="SUPFAM" id="SSF54236">
    <property type="entry name" value="Ubiquitin-like"/>
    <property type="match status" value="1"/>
</dbReference>
<dbReference type="OrthoDB" id="21589at2759"/>
<dbReference type="AlphaFoldDB" id="A0A0C4EB73"/>
<sequence>MPDVEEPRAPATVPATINVEIVSPSAGVPVPLSLPDLPIKTTVAQLKDMVRQKLTVPDPAAVDLRVIYQGRMLAPPELTLENALGLDAVGVSGSFCAMALSNKHALESRSANPANASSTLSPTPRLESPPFPLSPPSRVSPHHPRTRPHSSRPLAVVTWPHITRS</sequence>
<dbReference type="STRING" id="644358.A0A0C4EB73"/>
<dbReference type="VEuPathDB" id="FungiDB:MAPG_09919"/>